<organism evidence="2 3">
    <name type="scientific">Alloacidobacterium dinghuense</name>
    <dbReference type="NCBI Taxonomy" id="2763107"/>
    <lineage>
        <taxon>Bacteria</taxon>
        <taxon>Pseudomonadati</taxon>
        <taxon>Acidobacteriota</taxon>
        <taxon>Terriglobia</taxon>
        <taxon>Terriglobales</taxon>
        <taxon>Acidobacteriaceae</taxon>
        <taxon>Alloacidobacterium</taxon>
    </lineage>
</organism>
<evidence type="ECO:0000313" key="2">
    <source>
        <dbReference type="EMBL" id="QNI31227.1"/>
    </source>
</evidence>
<sequence>MKIITNQIRGCRKGPEAYFTGTVWIDEVITTPAPARVSAAMVSFAPGARTAWHTHPVGQSLHVISGVGRVQLKGEGVQEIHPGDTVWIEPGEEHWHGAVPDRTMTHLAIQESDHTGAFVVWHKHVTDEEYSS</sequence>
<dbReference type="RefSeq" id="WP_186741697.1">
    <property type="nucleotide sequence ID" value="NZ_CP060394.1"/>
</dbReference>
<dbReference type="InterPro" id="IPR047263">
    <property type="entry name" value="HNL-like_cupin"/>
</dbReference>
<dbReference type="SUPFAM" id="SSF51182">
    <property type="entry name" value="RmlC-like cupins"/>
    <property type="match status" value="1"/>
</dbReference>
<dbReference type="CDD" id="cd02233">
    <property type="entry name" value="cupin_HNL-like"/>
    <property type="match status" value="1"/>
</dbReference>
<dbReference type="Proteomes" id="UP000515312">
    <property type="component" value="Chromosome"/>
</dbReference>
<feature type="domain" description="Cupin type-2" evidence="1">
    <location>
        <begin position="41"/>
        <end position="105"/>
    </location>
</feature>
<proteinExistence type="predicted"/>
<accession>A0A7G8BFA7</accession>
<dbReference type="InterPro" id="IPR014710">
    <property type="entry name" value="RmlC-like_jellyroll"/>
</dbReference>
<keyword evidence="3" id="KW-1185">Reference proteome</keyword>
<dbReference type="KEGG" id="adin:H7849_19335"/>
<reference evidence="2 3" key="1">
    <citation type="submission" date="2020-08" db="EMBL/GenBank/DDBJ databases">
        <title>Edaphobacter telluris sp. nov. and Acidobacterium dinghuensis sp. nov., two acidobacteria isolated from forest soil.</title>
        <authorList>
            <person name="Fu J."/>
            <person name="Qiu L."/>
        </authorList>
    </citation>
    <scope>NUCLEOTIDE SEQUENCE [LARGE SCALE GENOMIC DNA]</scope>
    <source>
        <strain evidence="2">4Y35</strain>
    </source>
</reference>
<dbReference type="PANTHER" id="PTHR43698">
    <property type="entry name" value="RIBD C-TERMINAL DOMAIN CONTAINING PROTEIN"/>
    <property type="match status" value="1"/>
</dbReference>
<dbReference type="InterPro" id="IPR011051">
    <property type="entry name" value="RmlC_Cupin_sf"/>
</dbReference>
<evidence type="ECO:0000313" key="3">
    <source>
        <dbReference type="Proteomes" id="UP000515312"/>
    </source>
</evidence>
<dbReference type="PANTHER" id="PTHR43698:SF1">
    <property type="entry name" value="BLL4564 PROTEIN"/>
    <property type="match status" value="1"/>
</dbReference>
<gene>
    <name evidence="2" type="ORF">H7849_19335</name>
</gene>
<dbReference type="Pfam" id="PF07883">
    <property type="entry name" value="Cupin_2"/>
    <property type="match status" value="1"/>
</dbReference>
<dbReference type="EMBL" id="CP060394">
    <property type="protein sequence ID" value="QNI31227.1"/>
    <property type="molecule type" value="Genomic_DNA"/>
</dbReference>
<name>A0A7G8BFA7_9BACT</name>
<dbReference type="AlphaFoldDB" id="A0A7G8BFA7"/>
<protein>
    <submittedName>
        <fullName evidence="2">Cupin domain-containing protein</fullName>
    </submittedName>
</protein>
<dbReference type="InterPro" id="IPR013096">
    <property type="entry name" value="Cupin_2"/>
</dbReference>
<dbReference type="Gene3D" id="2.60.120.10">
    <property type="entry name" value="Jelly Rolls"/>
    <property type="match status" value="1"/>
</dbReference>
<evidence type="ECO:0000259" key="1">
    <source>
        <dbReference type="Pfam" id="PF07883"/>
    </source>
</evidence>